<dbReference type="SUPFAM" id="SSF81301">
    <property type="entry name" value="Nucleotidyltransferase"/>
    <property type="match status" value="1"/>
</dbReference>
<dbReference type="NCBIfam" id="TIGR00090">
    <property type="entry name" value="rsfS_iojap_ybeB"/>
    <property type="match status" value="1"/>
</dbReference>
<dbReference type="Gene3D" id="3.30.460.10">
    <property type="entry name" value="Beta Polymerase, domain 2"/>
    <property type="match status" value="1"/>
</dbReference>
<comment type="function">
    <text evidence="4">Required for normal mitochondrial ribosome function and mitochondrial translation. May play a role in ribosome biogenesis by preventing premature association of the 28S and 39S ribosomal subunits. Interacts with mitochondrial ribosomal protein uL14m (MRPL14), probably blocking formation of intersubunit bridge B8, preventing association of the 28S and 39S ribosomal subunits. Addition to isolated mitochondrial ribosomal subunits partially inhibits translation, probably by interfering with the association of the 28S and 39S ribosomal subunits and the formation of functional ribosomes. May also participate in the assembly and/or regulation of the stability of the large subunit of the mitochondrial ribosome. May function as a ribosomal silencing factor.</text>
</comment>
<evidence type="ECO:0000313" key="6">
    <source>
        <dbReference type="EMBL" id="SVE83808.1"/>
    </source>
</evidence>
<dbReference type="AlphaFoldDB" id="A0A4Y7MSC3"/>
<dbReference type="GO" id="GO:0005739">
    <property type="term" value="C:mitochondrion"/>
    <property type="evidence" value="ECO:0007669"/>
    <property type="project" value="UniProtKB-SubCell"/>
</dbReference>
<evidence type="ECO:0000256" key="5">
    <source>
        <dbReference type="ARBA" id="ARBA00073331"/>
    </source>
</evidence>
<evidence type="ECO:0000256" key="4">
    <source>
        <dbReference type="ARBA" id="ARBA00053669"/>
    </source>
</evidence>
<comment type="similarity">
    <text evidence="2">Belongs to the Iojap/RsfS family.</text>
</comment>
<dbReference type="HAMAP" id="MF_01477">
    <property type="entry name" value="Iojap_RsfS"/>
    <property type="match status" value="1"/>
</dbReference>
<gene>
    <name evidence="6" type="primary">EOG090X0AI9</name>
</gene>
<dbReference type="EMBL" id="LR014189">
    <property type="protein sequence ID" value="SVE83808.1"/>
    <property type="molecule type" value="mRNA"/>
</dbReference>
<dbReference type="Pfam" id="PF02410">
    <property type="entry name" value="RsfS"/>
    <property type="match status" value="1"/>
</dbReference>
<accession>A0A4Y7MSC3</accession>
<evidence type="ECO:0000256" key="1">
    <source>
        <dbReference type="ARBA" id="ARBA00004173"/>
    </source>
</evidence>
<dbReference type="InterPro" id="IPR004394">
    <property type="entry name" value="Iojap/RsfS/C7orf30"/>
</dbReference>
<evidence type="ECO:0000256" key="2">
    <source>
        <dbReference type="ARBA" id="ARBA00010574"/>
    </source>
</evidence>
<name>A0A4Y7MSC3_DAPPU</name>
<dbReference type="OrthoDB" id="21330at2759"/>
<dbReference type="PANTHER" id="PTHR21043">
    <property type="entry name" value="IOJAP SUPERFAMILY ORTHOLOG"/>
    <property type="match status" value="1"/>
</dbReference>
<organism evidence="6">
    <name type="scientific">Daphnia pulex</name>
    <name type="common">Water flea</name>
    <dbReference type="NCBI Taxonomy" id="6669"/>
    <lineage>
        <taxon>Eukaryota</taxon>
        <taxon>Metazoa</taxon>
        <taxon>Ecdysozoa</taxon>
        <taxon>Arthropoda</taxon>
        <taxon>Crustacea</taxon>
        <taxon>Branchiopoda</taxon>
        <taxon>Diplostraca</taxon>
        <taxon>Cladocera</taxon>
        <taxon>Anomopoda</taxon>
        <taxon>Daphniidae</taxon>
        <taxon>Daphnia</taxon>
    </lineage>
</organism>
<proteinExistence type="evidence at transcript level"/>
<dbReference type="PANTHER" id="PTHR21043:SF0">
    <property type="entry name" value="MITOCHONDRIAL ASSEMBLY OF RIBOSOMAL LARGE SUBUNIT PROTEIN 1"/>
    <property type="match status" value="1"/>
</dbReference>
<sequence length="188" mass="21586">MNSLRKFSEEKIEIKSGATELLDDESWHRIGDSEEIEEFDEFEGVSLERGITGVFDIEEFVDILSQQKLDKIVVIAVPPELNYVDYMVITTGRSPKQMTAIAEFIRKVFKRRCFETDPLPVIEGKDNKDWIALDLGNIALHIFSSKTRKIYDLETLWTCGADFDDLSNEKEDVVTSLMKEHTFPSLNS</sequence>
<comment type="subcellular location">
    <subcellularLocation>
        <location evidence="1">Mitochondrion</location>
    </subcellularLocation>
</comment>
<evidence type="ECO:0000256" key="3">
    <source>
        <dbReference type="ARBA" id="ARBA00023128"/>
    </source>
</evidence>
<reference evidence="6" key="1">
    <citation type="submission" date="2018-08" db="EMBL/GenBank/DDBJ databases">
        <authorList>
            <person name="Cornetti L."/>
        </authorList>
    </citation>
    <scope>NUCLEOTIDE SEQUENCE</scope>
    <source>
        <strain evidence="6">CH-H</strain>
    </source>
</reference>
<dbReference type="FunFam" id="3.30.460.10:FF:000018">
    <property type="entry name" value="Mitochondrial assembly of ribosomal large subunit 1"/>
    <property type="match status" value="1"/>
</dbReference>
<dbReference type="InterPro" id="IPR043519">
    <property type="entry name" value="NT_sf"/>
</dbReference>
<keyword evidence="3" id="KW-0496">Mitochondrion</keyword>
<protein>
    <recommendedName>
        <fullName evidence="5">Mitochondrial assembly of ribosomal large subunit protein 1</fullName>
    </recommendedName>
</protein>